<accession>A0A9D2BU76</accession>
<dbReference type="Pfam" id="PF19554">
    <property type="entry name" value="DUF6077"/>
    <property type="match status" value="1"/>
</dbReference>
<keyword evidence="1" id="KW-0812">Transmembrane</keyword>
<name>A0A9D2BU76_9FIRM</name>
<feature type="transmembrane region" description="Helical" evidence="1">
    <location>
        <begin position="101"/>
        <end position="120"/>
    </location>
</feature>
<reference evidence="2" key="1">
    <citation type="journal article" date="2021" name="PeerJ">
        <title>Extensive microbial diversity within the chicken gut microbiome revealed by metagenomics and culture.</title>
        <authorList>
            <person name="Gilroy R."/>
            <person name="Ravi A."/>
            <person name="Getino M."/>
            <person name="Pursley I."/>
            <person name="Horton D.L."/>
            <person name="Alikhan N.F."/>
            <person name="Baker D."/>
            <person name="Gharbi K."/>
            <person name="Hall N."/>
            <person name="Watson M."/>
            <person name="Adriaenssens E.M."/>
            <person name="Foster-Nyarko E."/>
            <person name="Jarju S."/>
            <person name="Secka A."/>
            <person name="Antonio M."/>
            <person name="Oren A."/>
            <person name="Chaudhuri R.R."/>
            <person name="La Ragione R."/>
            <person name="Hildebrand F."/>
            <person name="Pallen M.J."/>
        </authorList>
    </citation>
    <scope>NUCLEOTIDE SEQUENCE</scope>
    <source>
        <strain evidence="2">ChiHecec2B26-7398</strain>
    </source>
</reference>
<dbReference type="EMBL" id="DXEI01000107">
    <property type="protein sequence ID" value="HIX95210.1"/>
    <property type="molecule type" value="Genomic_DNA"/>
</dbReference>
<feature type="transmembrane region" description="Helical" evidence="1">
    <location>
        <begin position="33"/>
        <end position="54"/>
    </location>
</feature>
<evidence type="ECO:0000313" key="2">
    <source>
        <dbReference type="EMBL" id="HIX95210.1"/>
    </source>
</evidence>
<sequence length="345" mass="38237">MLTFIRTCAALGFALWFVPAGLGRLTLPGQQTALRIAAGGALGLVVFELLTLPFHAAGASFRVMVALWCALCGAGAAAGFWRQSRRPAPPRRPLRPDAAELLLAAVVVLAVAAVTLNTVLNTTYKNWDDQTYCANAVITWQTDVINRHTFYSGRYVQAFYLPEYTIASWPIFSALLAVLSGLHPAVIYRTLLPLFEIPAAFAIIWLLARRFFPASRKKAWLVLLYYLLFTLAAAEQIGTVSSEWWLVVNCWTGKALAFHIAVPLVLWLLFLLEDTPDPARRRAVWAALFFVCAASCVVAATMFVILPVELGLWGLFYLWRTRRWGEIRQFCLCAAPAVLCALVTL</sequence>
<gene>
    <name evidence="2" type="ORF">H9846_07105</name>
</gene>
<feature type="transmembrane region" description="Helical" evidence="1">
    <location>
        <begin position="244"/>
        <end position="272"/>
    </location>
</feature>
<proteinExistence type="predicted"/>
<protein>
    <submittedName>
        <fullName evidence="2">Uncharacterized protein</fullName>
    </submittedName>
</protein>
<evidence type="ECO:0000256" key="1">
    <source>
        <dbReference type="SAM" id="Phobius"/>
    </source>
</evidence>
<keyword evidence="1" id="KW-1133">Transmembrane helix</keyword>
<feature type="transmembrane region" description="Helical" evidence="1">
    <location>
        <begin position="219"/>
        <end position="238"/>
    </location>
</feature>
<comment type="caution">
    <text evidence="2">The sequence shown here is derived from an EMBL/GenBank/DDBJ whole genome shotgun (WGS) entry which is preliminary data.</text>
</comment>
<dbReference type="AlphaFoldDB" id="A0A9D2BU76"/>
<keyword evidence="1" id="KW-0472">Membrane</keyword>
<feature type="transmembrane region" description="Helical" evidence="1">
    <location>
        <begin position="61"/>
        <end position="81"/>
    </location>
</feature>
<reference evidence="2" key="2">
    <citation type="submission" date="2021-04" db="EMBL/GenBank/DDBJ databases">
        <authorList>
            <person name="Gilroy R."/>
        </authorList>
    </citation>
    <scope>NUCLEOTIDE SEQUENCE</scope>
    <source>
        <strain evidence="2">ChiHecec2B26-7398</strain>
    </source>
</reference>
<feature type="transmembrane region" description="Helical" evidence="1">
    <location>
        <begin position="284"/>
        <end position="307"/>
    </location>
</feature>
<feature type="transmembrane region" description="Helical" evidence="1">
    <location>
        <begin position="186"/>
        <end position="207"/>
    </location>
</feature>
<dbReference type="Proteomes" id="UP000886751">
    <property type="component" value="Unassembled WGS sequence"/>
</dbReference>
<feature type="transmembrane region" description="Helical" evidence="1">
    <location>
        <begin position="158"/>
        <end position="180"/>
    </location>
</feature>
<organism evidence="2 3">
    <name type="scientific">Candidatus Gemmiger excrementipullorum</name>
    <dbReference type="NCBI Taxonomy" id="2838610"/>
    <lineage>
        <taxon>Bacteria</taxon>
        <taxon>Bacillati</taxon>
        <taxon>Bacillota</taxon>
        <taxon>Clostridia</taxon>
        <taxon>Eubacteriales</taxon>
        <taxon>Gemmiger</taxon>
    </lineage>
</organism>
<dbReference type="InterPro" id="IPR045723">
    <property type="entry name" value="DUF6077"/>
</dbReference>
<evidence type="ECO:0000313" key="3">
    <source>
        <dbReference type="Proteomes" id="UP000886751"/>
    </source>
</evidence>